<accession>A0ABZ1C309</accession>
<dbReference type="Pfam" id="PF13671">
    <property type="entry name" value="AAA_33"/>
    <property type="match status" value="1"/>
</dbReference>
<dbReference type="Proteomes" id="UP000738431">
    <property type="component" value="Chromosome"/>
</dbReference>
<evidence type="ECO:0000256" key="6">
    <source>
        <dbReference type="ARBA" id="ARBA00022777"/>
    </source>
</evidence>
<evidence type="ECO:0000256" key="1">
    <source>
        <dbReference type="ARBA" id="ARBA00004761"/>
    </source>
</evidence>
<evidence type="ECO:0000256" key="4">
    <source>
        <dbReference type="ARBA" id="ARBA00022679"/>
    </source>
</evidence>
<evidence type="ECO:0000256" key="3">
    <source>
        <dbReference type="ARBA" id="ARBA00012054"/>
    </source>
</evidence>
<keyword evidence="11" id="KW-1185">Reference proteome</keyword>
<evidence type="ECO:0000256" key="8">
    <source>
        <dbReference type="ARBA" id="ARBA00048090"/>
    </source>
</evidence>
<dbReference type="RefSeq" id="WP_221032874.1">
    <property type="nucleotide sequence ID" value="NZ_CP139781.1"/>
</dbReference>
<evidence type="ECO:0000256" key="2">
    <source>
        <dbReference type="ARBA" id="ARBA00008420"/>
    </source>
</evidence>
<evidence type="ECO:0000256" key="9">
    <source>
        <dbReference type="RuleBase" id="RU363066"/>
    </source>
</evidence>
<reference evidence="10 11" key="1">
    <citation type="submission" date="2023-12" db="EMBL/GenBank/DDBJ databases">
        <title>Description of an unclassified Opitutus bacterium of Verrucomicrobiota.</title>
        <authorList>
            <person name="Zhang D.-F."/>
        </authorList>
    </citation>
    <scope>NUCLEOTIDE SEQUENCE [LARGE SCALE GENOMIC DNA]</scope>
    <source>
        <strain evidence="10 11">WL0086</strain>
    </source>
</reference>
<dbReference type="PRINTS" id="PR01100">
    <property type="entry name" value="SHIKIMTKNASE"/>
</dbReference>
<proteinExistence type="inferred from homology"/>
<dbReference type="EMBL" id="CP139781">
    <property type="protein sequence ID" value="WRQ85583.1"/>
    <property type="molecule type" value="Genomic_DNA"/>
</dbReference>
<evidence type="ECO:0000256" key="5">
    <source>
        <dbReference type="ARBA" id="ARBA00022741"/>
    </source>
</evidence>
<dbReference type="EC" id="2.7.1.12" evidence="3 9"/>
<dbReference type="InterPro" id="IPR006001">
    <property type="entry name" value="Therm_gnt_kin"/>
</dbReference>
<dbReference type="GO" id="GO:0046316">
    <property type="term" value="F:gluconokinase activity"/>
    <property type="evidence" value="ECO:0007669"/>
    <property type="project" value="UniProtKB-EC"/>
</dbReference>
<sequence length="178" mass="19020">MPEPTEGVRPAASAIVVMGVSGTGKSTIGAQLATHLGWTYVDADDHHPAANVAKMRAGTPLDDTDRAPWLDRLRALLSDHATRGAGIVLACSALKAVYRQRLSPPDHPPAFVYLHGTRELLASRLQARAGHYMPASLLDSQLATLEPPPPAEAVWCDVALTPNQIVQHVLAHLSTHAR</sequence>
<keyword evidence="6 9" id="KW-0418">Kinase</keyword>
<dbReference type="CDD" id="cd02021">
    <property type="entry name" value="GntK"/>
    <property type="match status" value="1"/>
</dbReference>
<comment type="similarity">
    <text evidence="2 9">Belongs to the gluconokinase GntK/GntV family.</text>
</comment>
<dbReference type="InterPro" id="IPR027417">
    <property type="entry name" value="P-loop_NTPase"/>
</dbReference>
<comment type="catalytic activity">
    <reaction evidence="8 9">
        <text>D-gluconate + ATP = 6-phospho-D-gluconate + ADP + H(+)</text>
        <dbReference type="Rhea" id="RHEA:19433"/>
        <dbReference type="ChEBI" id="CHEBI:15378"/>
        <dbReference type="ChEBI" id="CHEBI:18391"/>
        <dbReference type="ChEBI" id="CHEBI:30616"/>
        <dbReference type="ChEBI" id="CHEBI:58759"/>
        <dbReference type="ChEBI" id="CHEBI:456216"/>
        <dbReference type="EC" id="2.7.1.12"/>
    </reaction>
</comment>
<protein>
    <recommendedName>
        <fullName evidence="3 9">Gluconokinase</fullName>
        <ecNumber evidence="3 9">2.7.1.12</ecNumber>
    </recommendedName>
</protein>
<dbReference type="PANTHER" id="PTHR43442:SF3">
    <property type="entry name" value="GLUCONOKINASE-RELATED"/>
    <property type="match status" value="1"/>
</dbReference>
<keyword evidence="7 9" id="KW-0067">ATP-binding</keyword>
<dbReference type="Gene3D" id="3.40.50.300">
    <property type="entry name" value="P-loop containing nucleotide triphosphate hydrolases"/>
    <property type="match status" value="1"/>
</dbReference>
<dbReference type="NCBIfam" id="TIGR01313">
    <property type="entry name" value="therm_gnt_kin"/>
    <property type="match status" value="1"/>
</dbReference>
<keyword evidence="5 9" id="KW-0547">Nucleotide-binding</keyword>
<name>A0ABZ1C309_9BACT</name>
<evidence type="ECO:0000313" key="11">
    <source>
        <dbReference type="Proteomes" id="UP000738431"/>
    </source>
</evidence>
<evidence type="ECO:0000256" key="7">
    <source>
        <dbReference type="ARBA" id="ARBA00022840"/>
    </source>
</evidence>
<organism evidence="10 11">
    <name type="scientific">Actomonas aquatica</name>
    <dbReference type="NCBI Taxonomy" id="2866162"/>
    <lineage>
        <taxon>Bacteria</taxon>
        <taxon>Pseudomonadati</taxon>
        <taxon>Verrucomicrobiota</taxon>
        <taxon>Opitutia</taxon>
        <taxon>Opitutales</taxon>
        <taxon>Opitutaceae</taxon>
        <taxon>Actomonas</taxon>
    </lineage>
</organism>
<dbReference type="PANTHER" id="PTHR43442">
    <property type="entry name" value="GLUCONOKINASE-RELATED"/>
    <property type="match status" value="1"/>
</dbReference>
<keyword evidence="4 9" id="KW-0808">Transferase</keyword>
<comment type="pathway">
    <text evidence="1">Carbohydrate acid metabolism.</text>
</comment>
<gene>
    <name evidence="10" type="ORF">K1X11_012295</name>
</gene>
<dbReference type="SUPFAM" id="SSF52540">
    <property type="entry name" value="P-loop containing nucleoside triphosphate hydrolases"/>
    <property type="match status" value="1"/>
</dbReference>
<evidence type="ECO:0000313" key="10">
    <source>
        <dbReference type="EMBL" id="WRQ85583.1"/>
    </source>
</evidence>